<dbReference type="Pfam" id="PF07853">
    <property type="entry name" value="DUF1648"/>
    <property type="match status" value="1"/>
</dbReference>
<keyword evidence="4" id="KW-1185">Reference proteome</keyword>
<accession>A0ABS2DMP6</accession>
<evidence type="ECO:0000313" key="3">
    <source>
        <dbReference type="EMBL" id="MBM6619777.1"/>
    </source>
</evidence>
<feature type="transmembrane region" description="Helical" evidence="1">
    <location>
        <begin position="20"/>
        <end position="40"/>
    </location>
</feature>
<feature type="transmembrane region" description="Helical" evidence="1">
    <location>
        <begin position="60"/>
        <end position="82"/>
    </location>
</feature>
<keyword evidence="1" id="KW-0812">Transmembrane</keyword>
<protein>
    <submittedName>
        <fullName evidence="3">DUF1648 domain-containing protein</fullName>
    </submittedName>
</protein>
<feature type="transmembrane region" description="Helical" evidence="1">
    <location>
        <begin position="109"/>
        <end position="130"/>
    </location>
</feature>
<comment type="caution">
    <text evidence="3">The sequence shown here is derived from an EMBL/GenBank/DDBJ whole genome shotgun (WGS) entry which is preliminary data.</text>
</comment>
<proteinExistence type="predicted"/>
<dbReference type="PANTHER" id="PTHR37810">
    <property type="entry name" value="IMMUNITY PROTEIN SDPI"/>
    <property type="match status" value="1"/>
</dbReference>
<dbReference type="RefSeq" id="WP_204205256.1">
    <property type="nucleotide sequence ID" value="NZ_JAFELM010000044.1"/>
</dbReference>
<dbReference type="EMBL" id="JAFELM010000044">
    <property type="protein sequence ID" value="MBM6619777.1"/>
    <property type="molecule type" value="Genomic_DNA"/>
</dbReference>
<gene>
    <name evidence="3" type="ORF">JR050_19115</name>
</gene>
<dbReference type="Proteomes" id="UP001518925">
    <property type="component" value="Unassembled WGS sequence"/>
</dbReference>
<evidence type="ECO:0000256" key="1">
    <source>
        <dbReference type="SAM" id="Phobius"/>
    </source>
</evidence>
<evidence type="ECO:0000259" key="2">
    <source>
        <dbReference type="Pfam" id="PF07853"/>
    </source>
</evidence>
<keyword evidence="1" id="KW-0472">Membrane</keyword>
<feature type="transmembrane region" description="Helical" evidence="1">
    <location>
        <begin position="142"/>
        <end position="160"/>
    </location>
</feature>
<evidence type="ECO:0000313" key="4">
    <source>
        <dbReference type="Proteomes" id="UP001518925"/>
    </source>
</evidence>
<reference evidence="3 4" key="1">
    <citation type="submission" date="2021-02" db="EMBL/GenBank/DDBJ databases">
        <title>Bacillus sp. RD4P76, an endophyte from a halophyte.</title>
        <authorList>
            <person name="Sun J.-Q."/>
        </authorList>
    </citation>
    <scope>NUCLEOTIDE SEQUENCE [LARGE SCALE GENOMIC DNA]</scope>
    <source>
        <strain evidence="3 4">RD4P76</strain>
    </source>
</reference>
<keyword evidence="1" id="KW-1133">Transmembrane helix</keyword>
<sequence>MYDKDRPILSIPTSPTERVLNVLSSMILFVTYAYIIFMWGELPDKIPTHFNGAGEVDGWGSKWSVLPLPIIGTIIFMVFIPLRKYPHRYNYPVEVTLENAERLYSTSKMVLSVLTTIISVLFLLISYEIIQVALGYKGIGNWLLPVTLLSIFGTVFFFLFRTIKLK</sequence>
<organism evidence="3 4">
    <name type="scientific">Bacillus suaedaesalsae</name>
    <dbReference type="NCBI Taxonomy" id="2810349"/>
    <lineage>
        <taxon>Bacteria</taxon>
        <taxon>Bacillati</taxon>
        <taxon>Bacillota</taxon>
        <taxon>Bacilli</taxon>
        <taxon>Bacillales</taxon>
        <taxon>Bacillaceae</taxon>
        <taxon>Bacillus</taxon>
    </lineage>
</organism>
<feature type="domain" description="DUF1648" evidence="2">
    <location>
        <begin position="26"/>
        <end position="72"/>
    </location>
</feature>
<dbReference type="PANTHER" id="PTHR37810:SF5">
    <property type="entry name" value="IMMUNITY PROTEIN SDPI"/>
    <property type="match status" value="1"/>
</dbReference>
<name>A0ABS2DMP6_9BACI</name>
<dbReference type="InterPro" id="IPR012867">
    <property type="entry name" value="DUF1648"/>
</dbReference>